<sequence length="198" mass="22247">MNRRFFESIWHIRGSVPLPPEQSREEAFTRLAPLFRETGTSHECVDDTLRFTKKDPAAQDKMAVFDHGELQIRDDGAGRALHYHMVSRMLLFCFLAPLLFVAFGQATILIGKYEAAKEQAAPKKPEKPPVVRTLNPIDKMLGAPAPEPPKKDKKPEGKKASATSAYVFAGIFAFLYLVGRILEQRAIRRTLGRRLAGE</sequence>
<keyword evidence="4" id="KW-1185">Reference proteome</keyword>
<dbReference type="Proteomes" id="UP000218784">
    <property type="component" value="Unassembled WGS sequence"/>
</dbReference>
<name>A0A2A4I4V3_9SPHN</name>
<evidence type="ECO:0000256" key="2">
    <source>
        <dbReference type="SAM" id="Phobius"/>
    </source>
</evidence>
<feature type="compositionally biased region" description="Basic and acidic residues" evidence="1">
    <location>
        <begin position="118"/>
        <end position="129"/>
    </location>
</feature>
<feature type="transmembrane region" description="Helical" evidence="2">
    <location>
        <begin position="160"/>
        <end position="179"/>
    </location>
</feature>
<accession>A0A2A4I4V3</accession>
<proteinExistence type="predicted"/>
<gene>
    <name evidence="3" type="ORF">COA17_03835</name>
</gene>
<dbReference type="EMBL" id="NWVD01000001">
    <property type="protein sequence ID" value="PCG10948.1"/>
    <property type="molecule type" value="Genomic_DNA"/>
</dbReference>
<evidence type="ECO:0000313" key="3">
    <source>
        <dbReference type="EMBL" id="PCG10948.1"/>
    </source>
</evidence>
<organism evidence="3 4">
    <name type="scientific">Sphingomonas ginsenosidimutans</name>
    <dbReference type="NCBI Taxonomy" id="862134"/>
    <lineage>
        <taxon>Bacteria</taxon>
        <taxon>Pseudomonadati</taxon>
        <taxon>Pseudomonadota</taxon>
        <taxon>Alphaproteobacteria</taxon>
        <taxon>Sphingomonadales</taxon>
        <taxon>Sphingomonadaceae</taxon>
        <taxon>Sphingomonas</taxon>
    </lineage>
</organism>
<keyword evidence="2" id="KW-0472">Membrane</keyword>
<feature type="region of interest" description="Disordered" evidence="1">
    <location>
        <begin position="118"/>
        <end position="158"/>
    </location>
</feature>
<feature type="compositionally biased region" description="Basic and acidic residues" evidence="1">
    <location>
        <begin position="148"/>
        <end position="158"/>
    </location>
</feature>
<reference evidence="3 4" key="1">
    <citation type="submission" date="2017-09" db="EMBL/GenBank/DDBJ databases">
        <title>Sphingomonas ginsenosidimutans KACC 14949, whole genome shotgun sequence.</title>
        <authorList>
            <person name="Feng G."/>
            <person name="Zhu H."/>
        </authorList>
    </citation>
    <scope>NUCLEOTIDE SEQUENCE [LARGE SCALE GENOMIC DNA]</scope>
    <source>
        <strain evidence="3 4">KACC 14949</strain>
    </source>
</reference>
<evidence type="ECO:0000313" key="4">
    <source>
        <dbReference type="Proteomes" id="UP000218784"/>
    </source>
</evidence>
<protein>
    <submittedName>
        <fullName evidence="3">Uncharacterized protein</fullName>
    </submittedName>
</protein>
<comment type="caution">
    <text evidence="3">The sequence shown here is derived from an EMBL/GenBank/DDBJ whole genome shotgun (WGS) entry which is preliminary data.</text>
</comment>
<keyword evidence="2" id="KW-0812">Transmembrane</keyword>
<keyword evidence="2" id="KW-1133">Transmembrane helix</keyword>
<evidence type="ECO:0000256" key="1">
    <source>
        <dbReference type="SAM" id="MobiDB-lite"/>
    </source>
</evidence>
<feature type="transmembrane region" description="Helical" evidence="2">
    <location>
        <begin position="89"/>
        <end position="110"/>
    </location>
</feature>
<dbReference type="AlphaFoldDB" id="A0A2A4I4V3"/>